<feature type="domain" description="Exonuclease" evidence="8">
    <location>
        <begin position="2"/>
        <end position="167"/>
    </location>
</feature>
<proteinExistence type="predicted"/>
<keyword evidence="5 9" id="KW-0269">Exonuclease</keyword>
<evidence type="ECO:0000259" key="8">
    <source>
        <dbReference type="SMART" id="SM00479"/>
    </source>
</evidence>
<dbReference type="RefSeq" id="WP_130844949.1">
    <property type="nucleotide sequence ID" value="NZ_BJDY01000004.1"/>
</dbReference>
<dbReference type="Gene3D" id="3.30.420.10">
    <property type="entry name" value="Ribonuclease H-like superfamily/Ribonuclease H"/>
    <property type="match status" value="1"/>
</dbReference>
<evidence type="ECO:0000256" key="6">
    <source>
        <dbReference type="ARBA" id="ARBA00022932"/>
    </source>
</evidence>
<dbReference type="PANTHER" id="PTHR30231:SF42">
    <property type="entry name" value="EXONUCLEASE"/>
    <property type="match status" value="1"/>
</dbReference>
<keyword evidence="10" id="KW-1185">Reference proteome</keyword>
<evidence type="ECO:0000256" key="7">
    <source>
        <dbReference type="ARBA" id="ARBA00070925"/>
    </source>
</evidence>
<dbReference type="Proteomes" id="UP000289996">
    <property type="component" value="Unassembled WGS sequence"/>
</dbReference>
<gene>
    <name evidence="9" type="ORF">MUDAN_MDHGFNIF_00488</name>
</gene>
<dbReference type="GO" id="GO:0003887">
    <property type="term" value="F:DNA-directed DNA polymerase activity"/>
    <property type="evidence" value="ECO:0007669"/>
    <property type="project" value="UniProtKB-KW"/>
</dbReference>
<dbReference type="AlphaFoldDB" id="A0A660E5H1"/>
<sequence length="178" mass="20150">MNFVAMDFETASAKRDSACSLALTIVRDSQVVDEFYTLIKPETDFFWRNVQIHGIHAEDVADAPKFPAVWAHIAPFFKRDRLVIAHNAPFDTGVLRQTLAHYGIGAPEYLSLDTVKTSKKFFPELPNHKLDTMCRALDIELEHHHNALDDSLACANILLQEANQFGTERLKPFVRVQG</sequence>
<keyword evidence="3" id="KW-0235">DNA replication</keyword>
<dbReference type="NCBIfam" id="TIGR00573">
    <property type="entry name" value="dnaq"/>
    <property type="match status" value="1"/>
</dbReference>
<evidence type="ECO:0000256" key="3">
    <source>
        <dbReference type="ARBA" id="ARBA00022705"/>
    </source>
</evidence>
<evidence type="ECO:0000256" key="4">
    <source>
        <dbReference type="ARBA" id="ARBA00022722"/>
    </source>
</evidence>
<dbReference type="InterPro" id="IPR036397">
    <property type="entry name" value="RNaseH_sf"/>
</dbReference>
<dbReference type="GO" id="GO:0003677">
    <property type="term" value="F:DNA binding"/>
    <property type="evidence" value="ECO:0007669"/>
    <property type="project" value="InterPro"/>
</dbReference>
<reference evidence="9 10" key="1">
    <citation type="submission" date="2018-11" db="EMBL/GenBank/DDBJ databases">
        <authorList>
            <person name="Wuyts S."/>
        </authorList>
    </citation>
    <scope>NUCLEOTIDE SEQUENCE [LARGE SCALE GENOMIC DNA]</scope>
    <source>
        <strain evidence="9">Lactobacillus mudanjiangensis AMBF249</strain>
    </source>
</reference>
<dbReference type="GO" id="GO:0005829">
    <property type="term" value="C:cytosol"/>
    <property type="evidence" value="ECO:0007669"/>
    <property type="project" value="TreeGrafter"/>
</dbReference>
<dbReference type="Pfam" id="PF00929">
    <property type="entry name" value="RNase_T"/>
    <property type="match status" value="1"/>
</dbReference>
<keyword evidence="1" id="KW-0808">Transferase</keyword>
<evidence type="ECO:0000313" key="10">
    <source>
        <dbReference type="Proteomes" id="UP000289996"/>
    </source>
</evidence>
<dbReference type="CDD" id="cd06130">
    <property type="entry name" value="DNA_pol_III_epsilon_like"/>
    <property type="match status" value="1"/>
</dbReference>
<keyword evidence="4" id="KW-0540">Nuclease</keyword>
<dbReference type="SMART" id="SM00479">
    <property type="entry name" value="EXOIII"/>
    <property type="match status" value="1"/>
</dbReference>
<dbReference type="InterPro" id="IPR013520">
    <property type="entry name" value="Ribonucl_H"/>
</dbReference>
<organism evidence="9 10">
    <name type="scientific">Lactiplantibacillus mudanjiangensis</name>
    <dbReference type="NCBI Taxonomy" id="1296538"/>
    <lineage>
        <taxon>Bacteria</taxon>
        <taxon>Bacillati</taxon>
        <taxon>Bacillota</taxon>
        <taxon>Bacilli</taxon>
        <taxon>Lactobacillales</taxon>
        <taxon>Lactobacillaceae</taxon>
        <taxon>Lactiplantibacillus</taxon>
    </lineage>
</organism>
<keyword evidence="5 9" id="KW-0378">Hydrolase</keyword>
<dbReference type="PANTHER" id="PTHR30231">
    <property type="entry name" value="DNA POLYMERASE III SUBUNIT EPSILON"/>
    <property type="match status" value="1"/>
</dbReference>
<dbReference type="OrthoDB" id="9803913at2"/>
<keyword evidence="2" id="KW-0548">Nucleotidyltransferase</keyword>
<protein>
    <recommendedName>
        <fullName evidence="7">DNA polymerase III polC-type</fullName>
    </recommendedName>
</protein>
<dbReference type="FunFam" id="3.30.420.10:FF:000045">
    <property type="entry name" value="3'-5' exonuclease DinG"/>
    <property type="match status" value="1"/>
</dbReference>
<keyword evidence="6" id="KW-0239">DNA-directed DNA polymerase</keyword>
<name>A0A660E5H1_9LACO</name>
<evidence type="ECO:0000256" key="2">
    <source>
        <dbReference type="ARBA" id="ARBA00022695"/>
    </source>
</evidence>
<dbReference type="InterPro" id="IPR012337">
    <property type="entry name" value="RNaseH-like_sf"/>
</dbReference>
<accession>A0A660E5H1</accession>
<evidence type="ECO:0000256" key="5">
    <source>
        <dbReference type="ARBA" id="ARBA00022839"/>
    </source>
</evidence>
<dbReference type="GO" id="GO:0006260">
    <property type="term" value="P:DNA replication"/>
    <property type="evidence" value="ECO:0007669"/>
    <property type="project" value="UniProtKB-KW"/>
</dbReference>
<dbReference type="SUPFAM" id="SSF53098">
    <property type="entry name" value="Ribonuclease H-like"/>
    <property type="match status" value="1"/>
</dbReference>
<evidence type="ECO:0000256" key="1">
    <source>
        <dbReference type="ARBA" id="ARBA00022679"/>
    </source>
</evidence>
<dbReference type="InterPro" id="IPR006054">
    <property type="entry name" value="DnaQ"/>
</dbReference>
<dbReference type="GO" id="GO:0008408">
    <property type="term" value="F:3'-5' exonuclease activity"/>
    <property type="evidence" value="ECO:0007669"/>
    <property type="project" value="TreeGrafter"/>
</dbReference>
<evidence type="ECO:0000313" key="9">
    <source>
        <dbReference type="EMBL" id="VDG28296.1"/>
    </source>
</evidence>
<dbReference type="EMBL" id="UYIG01000112">
    <property type="protein sequence ID" value="VDG28296.1"/>
    <property type="molecule type" value="Genomic_DNA"/>
</dbReference>